<dbReference type="EMBL" id="GL732592">
    <property type="protein sequence ID" value="EFX73183.1"/>
    <property type="molecule type" value="Genomic_DNA"/>
</dbReference>
<dbReference type="Proteomes" id="UP000000305">
    <property type="component" value="Unassembled WGS sequence"/>
</dbReference>
<dbReference type="PANTHER" id="PTHR46953">
    <property type="entry name" value="G-PROTEIN COUPLED RECEPTOR MTH-LIKE 1-RELATED"/>
    <property type="match status" value="1"/>
</dbReference>
<feature type="transmembrane region" description="Helical" evidence="6">
    <location>
        <begin position="737"/>
        <end position="758"/>
    </location>
</feature>
<feature type="transmembrane region" description="Helical" evidence="6">
    <location>
        <begin position="568"/>
        <end position="587"/>
    </location>
</feature>
<gene>
    <name evidence="9" type="ORF">DAPPUDRAFT_109947</name>
</gene>
<dbReference type="Pfam" id="PF00002">
    <property type="entry name" value="7tm_2"/>
    <property type="match status" value="1"/>
</dbReference>
<evidence type="ECO:0000256" key="5">
    <source>
        <dbReference type="SAM" id="MobiDB-lite"/>
    </source>
</evidence>
<accession>E9H4P5</accession>
<keyword evidence="7" id="KW-0732">Signal</keyword>
<organism evidence="9 10">
    <name type="scientific">Daphnia pulex</name>
    <name type="common">Water flea</name>
    <dbReference type="NCBI Taxonomy" id="6669"/>
    <lineage>
        <taxon>Eukaryota</taxon>
        <taxon>Metazoa</taxon>
        <taxon>Ecdysozoa</taxon>
        <taxon>Arthropoda</taxon>
        <taxon>Crustacea</taxon>
        <taxon>Branchiopoda</taxon>
        <taxon>Diplostraca</taxon>
        <taxon>Cladocera</taxon>
        <taxon>Anomopoda</taxon>
        <taxon>Daphniidae</taxon>
        <taxon>Daphnia</taxon>
    </lineage>
</organism>
<sequence>MELTARTFFVLVSIALHELVITATFQLPSTWPNSSSLPLPVPLPAPSVVGSKNQFVIRKCCGPGQLYNYNAAEDIPDADRCVKFSVSSSHRRLPAVHKSHDIFLGSKQSFPPGYGVEDVQVNPGFPRSCTPDGWDFLEPELRMGDLFYALSSGQLLVPHQFYFLEFDSYCIEDYADERNVTKARRMAFMCFMETQKFPTTAIDSSGKLRLDFIKSEEYSELFASKFNGRRVIRKCCRQNSTLDSTSEFNGRPRCRENQGLVTPFFENLQLKENSTNLFFRFGYANCSYPTRTKQFQLNSNGSLEIQMGDTIANSSNLLVSIEDYCLDDMVEFSYVTGLPFTSTYALYCPSEEPSFIEPEFTDDLTESPFTDTPFTDPPLTDLPFTEPTFTDTTISEPDSTYSNNDDQSDNSTLITIPKCCPPGHVMNEDYTCQPLWWWPSEQYGDEFTEPAVVVSGSINYDFTAYHNNWSVIFVPNPTFNGSCKPNQLQQPIPLFAENSQITPIFGNDSKGGVSLSLHAFVKNYWDVKSQVHSFCVDQLLFKQEREVYYNPQVFHCLTIESFKSHRPVILLISTVGLLATFIIYLLVPASGSAKMVITAFGGKKNSGRSRKTTMAMMLTGRILLCHVISLALAFICLAIGQLKLVESGYITYWAFIASFSWLTVYCFDYYHIFNGSFKVTNDGLFIPYSAFGWGVPFLAMIITIIAQFQSTSMGISGAFNPNFGYDRCWFPDESSSALILFFYVPVGILLLLDIYFFLSLMFNANLMHCWQRQQDVAIRSNRKSSSESKEQEE</sequence>
<keyword evidence="2 6" id="KW-0812">Transmembrane</keyword>
<dbReference type="AlphaFoldDB" id="E9H4P5"/>
<proteinExistence type="predicted"/>
<dbReference type="KEGG" id="dpx:DAPPUDRAFT_109947"/>
<dbReference type="PROSITE" id="PS50261">
    <property type="entry name" value="G_PROTEIN_RECEP_F2_4"/>
    <property type="match status" value="1"/>
</dbReference>
<dbReference type="OrthoDB" id="6134459at2759"/>
<protein>
    <recommendedName>
        <fullName evidence="8">G-protein coupled receptors family 2 profile 2 domain-containing protein</fullName>
    </recommendedName>
</protein>
<evidence type="ECO:0000259" key="8">
    <source>
        <dbReference type="PROSITE" id="PS50261"/>
    </source>
</evidence>
<evidence type="ECO:0000256" key="6">
    <source>
        <dbReference type="SAM" id="Phobius"/>
    </source>
</evidence>
<dbReference type="PhylomeDB" id="E9H4P5"/>
<dbReference type="InterPro" id="IPR017981">
    <property type="entry name" value="GPCR_2-like_7TM"/>
</dbReference>
<dbReference type="HOGENOM" id="CLU_347910_0_0_1"/>
<feature type="transmembrane region" description="Helical" evidence="6">
    <location>
        <begin position="652"/>
        <end position="673"/>
    </location>
</feature>
<keyword evidence="3 6" id="KW-1133">Transmembrane helix</keyword>
<evidence type="ECO:0000256" key="1">
    <source>
        <dbReference type="ARBA" id="ARBA00004141"/>
    </source>
</evidence>
<evidence type="ECO:0000256" key="4">
    <source>
        <dbReference type="ARBA" id="ARBA00023136"/>
    </source>
</evidence>
<dbReference type="GO" id="GO:0016020">
    <property type="term" value="C:membrane"/>
    <property type="evidence" value="ECO:0007669"/>
    <property type="project" value="UniProtKB-SubCell"/>
</dbReference>
<dbReference type="GO" id="GO:0007186">
    <property type="term" value="P:G protein-coupled receptor signaling pathway"/>
    <property type="evidence" value="ECO:0000318"/>
    <property type="project" value="GO_Central"/>
</dbReference>
<feature type="signal peptide" evidence="7">
    <location>
        <begin position="1"/>
        <end position="22"/>
    </location>
</feature>
<evidence type="ECO:0000313" key="10">
    <source>
        <dbReference type="Proteomes" id="UP000000305"/>
    </source>
</evidence>
<dbReference type="PANTHER" id="PTHR46953:SF1">
    <property type="entry name" value="G-PROTEIN COUPLED RECEPTOR MTH-LIKE 1-RELATED"/>
    <property type="match status" value="1"/>
</dbReference>
<evidence type="ECO:0000256" key="3">
    <source>
        <dbReference type="ARBA" id="ARBA00022989"/>
    </source>
</evidence>
<feature type="transmembrane region" description="Helical" evidence="6">
    <location>
        <begin position="618"/>
        <end position="640"/>
    </location>
</feature>
<dbReference type="GO" id="GO:0007166">
    <property type="term" value="P:cell surface receptor signaling pathway"/>
    <property type="evidence" value="ECO:0007669"/>
    <property type="project" value="InterPro"/>
</dbReference>
<dbReference type="InterPro" id="IPR052808">
    <property type="entry name" value="GPCR_Mth-like"/>
</dbReference>
<feature type="compositionally biased region" description="Polar residues" evidence="5">
    <location>
        <begin position="394"/>
        <end position="409"/>
    </location>
</feature>
<feature type="compositionally biased region" description="Low complexity" evidence="5">
    <location>
        <begin position="375"/>
        <end position="393"/>
    </location>
</feature>
<keyword evidence="10" id="KW-1185">Reference proteome</keyword>
<feature type="domain" description="G-protein coupled receptors family 2 profile 2" evidence="8">
    <location>
        <begin position="636"/>
        <end position="761"/>
    </location>
</feature>
<dbReference type="InParanoid" id="E9H4P5"/>
<dbReference type="GO" id="GO:0004930">
    <property type="term" value="F:G protein-coupled receptor activity"/>
    <property type="evidence" value="ECO:0000318"/>
    <property type="project" value="GO_Central"/>
</dbReference>
<feature type="chain" id="PRO_5003237762" description="G-protein coupled receptors family 2 profile 2 domain-containing protein" evidence="7">
    <location>
        <begin position="23"/>
        <end position="793"/>
    </location>
</feature>
<dbReference type="InterPro" id="IPR000832">
    <property type="entry name" value="GPCR_2_secretin-like"/>
</dbReference>
<name>E9H4P5_DAPPU</name>
<feature type="transmembrane region" description="Helical" evidence="6">
    <location>
        <begin position="685"/>
        <end position="706"/>
    </location>
</feature>
<feature type="region of interest" description="Disordered" evidence="5">
    <location>
        <begin position="375"/>
        <end position="409"/>
    </location>
</feature>
<keyword evidence="4 6" id="KW-0472">Membrane</keyword>
<evidence type="ECO:0000256" key="7">
    <source>
        <dbReference type="SAM" id="SignalP"/>
    </source>
</evidence>
<evidence type="ECO:0000313" key="9">
    <source>
        <dbReference type="EMBL" id="EFX73183.1"/>
    </source>
</evidence>
<reference evidence="9 10" key="1">
    <citation type="journal article" date="2011" name="Science">
        <title>The ecoresponsive genome of Daphnia pulex.</title>
        <authorList>
            <person name="Colbourne J.K."/>
            <person name="Pfrender M.E."/>
            <person name="Gilbert D."/>
            <person name="Thomas W.K."/>
            <person name="Tucker A."/>
            <person name="Oakley T.H."/>
            <person name="Tokishita S."/>
            <person name="Aerts A."/>
            <person name="Arnold G.J."/>
            <person name="Basu M.K."/>
            <person name="Bauer D.J."/>
            <person name="Caceres C.E."/>
            <person name="Carmel L."/>
            <person name="Casola C."/>
            <person name="Choi J.H."/>
            <person name="Detter J.C."/>
            <person name="Dong Q."/>
            <person name="Dusheyko S."/>
            <person name="Eads B.D."/>
            <person name="Frohlich T."/>
            <person name="Geiler-Samerotte K.A."/>
            <person name="Gerlach D."/>
            <person name="Hatcher P."/>
            <person name="Jogdeo S."/>
            <person name="Krijgsveld J."/>
            <person name="Kriventseva E.V."/>
            <person name="Kultz D."/>
            <person name="Laforsch C."/>
            <person name="Lindquist E."/>
            <person name="Lopez J."/>
            <person name="Manak J.R."/>
            <person name="Muller J."/>
            <person name="Pangilinan J."/>
            <person name="Patwardhan R.P."/>
            <person name="Pitluck S."/>
            <person name="Pritham E.J."/>
            <person name="Rechtsteiner A."/>
            <person name="Rho M."/>
            <person name="Rogozin I.B."/>
            <person name="Sakarya O."/>
            <person name="Salamov A."/>
            <person name="Schaack S."/>
            <person name="Shapiro H."/>
            <person name="Shiga Y."/>
            <person name="Skalitzky C."/>
            <person name="Smith Z."/>
            <person name="Souvorov A."/>
            <person name="Sung W."/>
            <person name="Tang Z."/>
            <person name="Tsuchiya D."/>
            <person name="Tu H."/>
            <person name="Vos H."/>
            <person name="Wang M."/>
            <person name="Wolf Y.I."/>
            <person name="Yamagata H."/>
            <person name="Yamada T."/>
            <person name="Ye Y."/>
            <person name="Shaw J.R."/>
            <person name="Andrews J."/>
            <person name="Crease T.J."/>
            <person name="Tang H."/>
            <person name="Lucas S.M."/>
            <person name="Robertson H.M."/>
            <person name="Bork P."/>
            <person name="Koonin E.V."/>
            <person name="Zdobnov E.M."/>
            <person name="Grigoriev I.V."/>
            <person name="Lynch M."/>
            <person name="Boore J.L."/>
        </authorList>
    </citation>
    <scope>NUCLEOTIDE SEQUENCE [LARGE SCALE GENOMIC DNA]</scope>
</reference>
<dbReference type="Gene3D" id="1.20.1070.10">
    <property type="entry name" value="Rhodopsin 7-helix transmembrane proteins"/>
    <property type="match status" value="1"/>
</dbReference>
<comment type="subcellular location">
    <subcellularLocation>
        <location evidence="1">Membrane</location>
        <topology evidence="1">Multi-pass membrane protein</topology>
    </subcellularLocation>
</comment>
<evidence type="ECO:0000256" key="2">
    <source>
        <dbReference type="ARBA" id="ARBA00022692"/>
    </source>
</evidence>